<feature type="compositionally biased region" description="Polar residues" evidence="1">
    <location>
        <begin position="320"/>
        <end position="342"/>
    </location>
</feature>
<dbReference type="Pfam" id="PF00566">
    <property type="entry name" value="RabGAP-TBC"/>
    <property type="match status" value="1"/>
</dbReference>
<dbReference type="SMART" id="SM00164">
    <property type="entry name" value="TBC"/>
    <property type="match status" value="1"/>
</dbReference>
<feature type="compositionally biased region" description="Low complexity" evidence="1">
    <location>
        <begin position="39"/>
        <end position="54"/>
    </location>
</feature>
<dbReference type="InterPro" id="IPR035969">
    <property type="entry name" value="Rab-GAP_TBC_sf"/>
</dbReference>
<dbReference type="FunFam" id="1.10.472.80:FF:000046">
    <property type="entry name" value="TBC domain-containing protein"/>
    <property type="match status" value="1"/>
</dbReference>
<dbReference type="FunFam" id="1.10.8.270:FF:000026">
    <property type="entry name" value="TBC (Tre-2/Bub2/Cdc16) domain family"/>
    <property type="match status" value="1"/>
</dbReference>
<dbReference type="PROSITE" id="PS50086">
    <property type="entry name" value="TBC_RABGAP"/>
    <property type="match status" value="1"/>
</dbReference>
<feature type="region of interest" description="Disordered" evidence="1">
    <location>
        <begin position="1001"/>
        <end position="1033"/>
    </location>
</feature>
<evidence type="ECO:0000256" key="1">
    <source>
        <dbReference type="SAM" id="MobiDB-lite"/>
    </source>
</evidence>
<feature type="compositionally biased region" description="Basic residues" evidence="1">
    <location>
        <begin position="23"/>
        <end position="38"/>
    </location>
</feature>
<feature type="region of interest" description="Disordered" evidence="1">
    <location>
        <begin position="488"/>
        <end position="546"/>
    </location>
</feature>
<dbReference type="OrthoDB" id="294251at2759"/>
<feature type="region of interest" description="Disordered" evidence="1">
    <location>
        <begin position="574"/>
        <end position="612"/>
    </location>
</feature>
<dbReference type="SUPFAM" id="SSF47923">
    <property type="entry name" value="Ypt/Rab-GAP domain of gyp1p"/>
    <property type="match status" value="2"/>
</dbReference>
<sequence>MESEQAAPLERSTSQLSSVSRSSRGHTSRAKSRTRKRTSQPSSSASSIAASDKSLTSFPSFSPQQPQHDPSLIPGSCADATRHDVERLSTRQPDAASIVDSLTTTDTARAPRGALFEDTPVAARRIPGVLHLAENEHIERLLAKHGPVNLVRQIAEDLAQRDLQISNLRRRADARERALRKIILECGLSNLELEKKLRLVEQELKAQDQSKLGQDEGLSDMMSDAMRDSLSQTTSYAGLGINDGTETTIRASGSTPVKGNNKGTIRGWKDYLWGTGTGRKTSRSASVNGEGPKTAIRAPTTGDRRPPIQEDLFTPPGAGSTPNSSRASSIYSGQGTRKPSSSLASMALQLVAGKTRADSDSLRGRSDSVKQSGSLRTSSAASTKTSASARQSGPKALMSMRRSTPSSANLAQRPQFYERREGLGTSPDNATDTRLDDYVPVEMDTIFSPEGQPPTLTHIYNNLNNSEYLTDRFGFIYDQRRKMRQREAAQVAAQVKRGSRAEMLTGGRSGISPNSLEDSASSTRESASDGRPGTPNSAEDAVEQGRPKRWQDYLKIATIQTELLSHTPIATSSMEVLEGNESPRSPGLITTNDRGFVPPASTTAALNSDSTSKANEDVAGTLVHEDVEPVKLLLKQLSDVHDALQREKSIRWNEFLRKVRAERRREGEAAAAAAAAAAEARFQRAPVMIPEAKLTDGETIGIADLGFKGKVGRAKWSEFRSLVLGGIPVANRPKVWAECSGALWKRVPGYYEDLVSRSSEGDDPVVISQIDMDVHRTLTDNIFFRRGPGVAKLGEVLRAYARRNPEVGYCQGMNLITANLLLIMPSTEDTFWVLVSIVELILPRGYYDHSLMASRADQNVLRQYVTAVLPKLSQHLENLSIELEALTFQWFLSVFTDCLSAEALFRVWDVVLCISDGSTFLFQVALALLKLNEQQLLQCDTPAAIYTYINHQMTNHAISIDGLIQASEGLRRVVRREEVEDRRNKAIEAEKQLMKEREEHAAAYRAHKSTSAPALVTETSASTVPSPTSSAVRMDTDVGSVASLSAADDEESADAYLNIVTPMPIEQEARLGPRIILSKLSSMLLTKAFAVMRDDINSTVVPHQLCQCCQRVAAVYTPDASWQRDKFLAGMTAEEVTRLRKAYEETTDLEPLDDTPDILLYWRSKEPVKHHRDLATLEKSAEDGCHLCALFIGLERCTRNQKLSEATLPSSPISERQLYIAPLRRSRCSPGSICTTLGLFDVYPGIVASEYRATHKVPAVSMNTIHYHRRRLNSNENGDHGSVPQIETDQTLESRFRWCSSTEAHVSYELVTSWLQKCLKSHSRCNSSINTQRPKRLLDLEAYSGDVRLVSEHETSAQPYATLSYRWGSTVAVALTSETYEAFFVKVELRTLPKTIQDTIKFCRGLSIRYLWVDALCIIQGDAQDFGEEISRMRAIYANSLLTIAAADSSDSGVGFHRPRFPLFREDCLMWQDEDQLIYFSDTLACSVSLHRRDEFTLDSRAWAYQERMMAPRTLASLRTSLSGNAASPRCKKDTELFSSLQQDLGGDPSSFIRLFELKTTALQDSSGSFRFHIFWSQIVSDYSRTSLSHDQDKLSALAGIAALPQQKLGYQASFGLWHPFFLDELLWSVNPESRRHNSLRNVPSWSWIGIDGGVHKLSGRSSKLHELLPHRTVRSASIVRLPTATPFTQISAICAKFPQAATFRISTWLAGCRPVPRQRRGRIWDWTLIPTEGSVDTRVHEFTRLTGEIYRHRISGNSSLIAFRQLGFETRPELASLRRIEYYPNVETEPIHDLVCFLVKRILYIDEHDSHGTGASVLVDYGMVLEPVSDTPGCYRRTGVYEEEIWCKDVGCTALHDMNHNGRRVHGSGDEHDMLELLSGNLTIFRGTGSDTPSRLVNRGRRRILK</sequence>
<dbReference type="InterPro" id="IPR010730">
    <property type="entry name" value="HET"/>
</dbReference>
<feature type="region of interest" description="Disordered" evidence="1">
    <location>
        <begin position="276"/>
        <end position="342"/>
    </location>
</feature>
<feature type="domain" description="Rab-GAP TBC" evidence="2">
    <location>
        <begin position="726"/>
        <end position="915"/>
    </location>
</feature>
<evidence type="ECO:0000259" key="2">
    <source>
        <dbReference type="PROSITE" id="PS50086"/>
    </source>
</evidence>
<feature type="compositionally biased region" description="Low complexity" evidence="1">
    <location>
        <begin position="1019"/>
        <end position="1032"/>
    </location>
</feature>
<dbReference type="PANTHER" id="PTHR33112">
    <property type="entry name" value="DOMAIN PROTEIN, PUTATIVE-RELATED"/>
    <property type="match status" value="1"/>
</dbReference>
<feature type="compositionally biased region" description="Low complexity" evidence="1">
    <location>
        <begin position="11"/>
        <end position="22"/>
    </location>
</feature>
<gene>
    <name evidence="3" type="ORF">FHL15_006829</name>
</gene>
<feature type="region of interest" description="Disordered" evidence="1">
    <location>
        <begin position="354"/>
        <end position="434"/>
    </location>
</feature>
<proteinExistence type="predicted"/>
<feature type="compositionally biased region" description="Basic and acidic residues" evidence="1">
    <location>
        <begin position="80"/>
        <end position="89"/>
    </location>
</feature>
<comment type="caution">
    <text evidence="3">The sequence shown here is derived from an EMBL/GenBank/DDBJ whole genome shotgun (WGS) entry which is preliminary data.</text>
</comment>
<keyword evidence="4" id="KW-1185">Reference proteome</keyword>
<feature type="compositionally biased region" description="Polar residues" evidence="1">
    <location>
        <begin position="511"/>
        <end position="525"/>
    </location>
</feature>
<feature type="compositionally biased region" description="Basic and acidic residues" evidence="1">
    <location>
        <begin position="355"/>
        <end position="368"/>
    </location>
</feature>
<name>A0A553HW76_9PEZI</name>
<dbReference type="EMBL" id="VFLP01000038">
    <property type="protein sequence ID" value="TRX92214.1"/>
    <property type="molecule type" value="Genomic_DNA"/>
</dbReference>
<feature type="region of interest" description="Disordered" evidence="1">
    <location>
        <begin position="1"/>
        <end position="94"/>
    </location>
</feature>
<reference evidence="4" key="1">
    <citation type="submission" date="2019-06" db="EMBL/GenBank/DDBJ databases">
        <title>Draft genome sequence of the griseofulvin-producing fungus Xylaria cubensis strain G536.</title>
        <authorList>
            <person name="Mead M.E."/>
            <person name="Raja H.A."/>
            <person name="Steenwyk J.L."/>
            <person name="Knowles S.L."/>
            <person name="Oberlies N.H."/>
            <person name="Rokas A."/>
        </authorList>
    </citation>
    <scope>NUCLEOTIDE SEQUENCE [LARGE SCALE GENOMIC DNA]</scope>
    <source>
        <strain evidence="4">G536</strain>
    </source>
</reference>
<evidence type="ECO:0000313" key="3">
    <source>
        <dbReference type="EMBL" id="TRX92214.1"/>
    </source>
</evidence>
<feature type="compositionally biased region" description="Low complexity" evidence="1">
    <location>
        <begin position="377"/>
        <end position="389"/>
    </location>
</feature>
<dbReference type="PANTHER" id="PTHR33112:SF16">
    <property type="entry name" value="HETEROKARYON INCOMPATIBILITY DOMAIN-CONTAINING PROTEIN"/>
    <property type="match status" value="1"/>
</dbReference>
<feature type="compositionally biased region" description="Polar residues" evidence="1">
    <location>
        <begin position="401"/>
        <end position="412"/>
    </location>
</feature>
<protein>
    <recommendedName>
        <fullName evidence="2">Rab-GAP TBC domain-containing protein</fullName>
    </recommendedName>
</protein>
<feature type="compositionally biased region" description="Polar residues" evidence="1">
    <location>
        <begin position="55"/>
        <end position="68"/>
    </location>
</feature>
<dbReference type="Proteomes" id="UP000319160">
    <property type="component" value="Unassembled WGS sequence"/>
</dbReference>
<dbReference type="InterPro" id="IPR000195">
    <property type="entry name" value="Rab-GAP-TBC_dom"/>
</dbReference>
<dbReference type="Pfam" id="PF06985">
    <property type="entry name" value="HET"/>
    <property type="match status" value="1"/>
</dbReference>
<accession>A0A553HW76</accession>
<feature type="compositionally biased region" description="Polar residues" evidence="1">
    <location>
        <begin position="600"/>
        <end position="612"/>
    </location>
</feature>
<evidence type="ECO:0000313" key="4">
    <source>
        <dbReference type="Proteomes" id="UP000319160"/>
    </source>
</evidence>
<organism evidence="3 4">
    <name type="scientific">Xylaria flabelliformis</name>
    <dbReference type="NCBI Taxonomy" id="2512241"/>
    <lineage>
        <taxon>Eukaryota</taxon>
        <taxon>Fungi</taxon>
        <taxon>Dikarya</taxon>
        <taxon>Ascomycota</taxon>
        <taxon>Pezizomycotina</taxon>
        <taxon>Sordariomycetes</taxon>
        <taxon>Xylariomycetidae</taxon>
        <taxon>Xylariales</taxon>
        <taxon>Xylariaceae</taxon>
        <taxon>Xylaria</taxon>
    </lineage>
</organism>
<dbReference type="Gene3D" id="1.10.8.270">
    <property type="entry name" value="putative rabgap domain of human tbc1 domain family member 14 like domains"/>
    <property type="match status" value="1"/>
</dbReference>
<dbReference type="STRING" id="2512241.A0A553HW76"/>
<dbReference type="Gene3D" id="1.10.472.80">
    <property type="entry name" value="Ypt/Rab-GAP domain of gyp1p, domain 3"/>
    <property type="match status" value="1"/>
</dbReference>